<organism evidence="2 3">
    <name type="scientific">Massilia yuzhufengensis</name>
    <dbReference type="NCBI Taxonomy" id="1164594"/>
    <lineage>
        <taxon>Bacteria</taxon>
        <taxon>Pseudomonadati</taxon>
        <taxon>Pseudomonadota</taxon>
        <taxon>Betaproteobacteria</taxon>
        <taxon>Burkholderiales</taxon>
        <taxon>Oxalobacteraceae</taxon>
        <taxon>Telluria group</taxon>
        <taxon>Massilia</taxon>
    </lineage>
</organism>
<keyword evidence="1" id="KW-1133">Transmembrane helix</keyword>
<feature type="transmembrane region" description="Helical" evidence="1">
    <location>
        <begin position="207"/>
        <end position="228"/>
    </location>
</feature>
<dbReference type="Proteomes" id="UP000198639">
    <property type="component" value="Unassembled WGS sequence"/>
</dbReference>
<evidence type="ECO:0000313" key="2">
    <source>
        <dbReference type="EMBL" id="SFB74343.1"/>
    </source>
</evidence>
<accession>A0A1I1DP61</accession>
<dbReference type="EMBL" id="FOLD01000001">
    <property type="protein sequence ID" value="SFB74343.1"/>
    <property type="molecule type" value="Genomic_DNA"/>
</dbReference>
<keyword evidence="1" id="KW-0812">Transmembrane</keyword>
<evidence type="ECO:0000256" key="1">
    <source>
        <dbReference type="SAM" id="Phobius"/>
    </source>
</evidence>
<gene>
    <name evidence="2" type="ORF">SAMN05216204_101210</name>
</gene>
<feature type="transmembrane region" description="Helical" evidence="1">
    <location>
        <begin position="318"/>
        <end position="334"/>
    </location>
</feature>
<feature type="transmembrane region" description="Helical" evidence="1">
    <location>
        <begin position="49"/>
        <end position="69"/>
    </location>
</feature>
<feature type="transmembrane region" description="Helical" evidence="1">
    <location>
        <begin position="340"/>
        <end position="357"/>
    </location>
</feature>
<feature type="transmembrane region" description="Helical" evidence="1">
    <location>
        <begin position="533"/>
        <end position="550"/>
    </location>
</feature>
<feature type="transmembrane region" description="Helical" evidence="1">
    <location>
        <begin position="240"/>
        <end position="270"/>
    </location>
</feature>
<name>A0A1I1DP61_9BURK</name>
<proteinExistence type="predicted"/>
<feature type="transmembrane region" description="Helical" evidence="1">
    <location>
        <begin position="136"/>
        <end position="155"/>
    </location>
</feature>
<feature type="transmembrane region" description="Helical" evidence="1">
    <location>
        <begin position="107"/>
        <end position="124"/>
    </location>
</feature>
<reference evidence="3" key="1">
    <citation type="submission" date="2016-10" db="EMBL/GenBank/DDBJ databases">
        <authorList>
            <person name="Varghese N."/>
            <person name="Submissions S."/>
        </authorList>
    </citation>
    <scope>NUCLEOTIDE SEQUENCE [LARGE SCALE GENOMIC DNA]</scope>
    <source>
        <strain evidence="3">CGMCC 1.12041</strain>
    </source>
</reference>
<feature type="transmembrane region" description="Helical" evidence="1">
    <location>
        <begin position="463"/>
        <end position="483"/>
    </location>
</feature>
<feature type="transmembrane region" description="Helical" evidence="1">
    <location>
        <begin position="20"/>
        <end position="37"/>
    </location>
</feature>
<feature type="transmembrane region" description="Helical" evidence="1">
    <location>
        <begin position="432"/>
        <end position="456"/>
    </location>
</feature>
<protein>
    <submittedName>
        <fullName evidence="2">Uncharacterized protein</fullName>
    </submittedName>
</protein>
<keyword evidence="3" id="KW-1185">Reference proteome</keyword>
<dbReference type="RefSeq" id="WP_143084486.1">
    <property type="nucleotide sequence ID" value="NZ_FOLD01000001.1"/>
</dbReference>
<feature type="transmembrane region" description="Helical" evidence="1">
    <location>
        <begin position="282"/>
        <end position="306"/>
    </location>
</feature>
<feature type="transmembrane region" description="Helical" evidence="1">
    <location>
        <begin position="364"/>
        <end position="383"/>
    </location>
</feature>
<sequence length="698" mass="77607">MPILKFPSFLAAAQERQTRIALAAPFLTVLFLSFWHWRIAENFSLRALASYLFLIGLFAGYGKIFLTLIRDRFTQVAGFPLQLLSGFFVFNTAFFILTLVSTLGMRVNLLIMALVCLAGLWVLRKRVIANPNVYDPIPALLAVVVSGIAATIWVTDSQAPTIAKNGVMIYQTWQDTFIHVREISEFAQARGVATIHDLRLAGVAAPIYHFASYVTAAAVTLVTPLSALEAYSGFQLPFGIFLTGLGAFSLISTLLGRWPAVVGVVAVVLLPDAYHQGFGNRYLSYSFLAQVNLGMLYGIACAAISWMFILEACRRQKYSFILVAYIFLTMSLFYKAHVFVANAFLIMIYPCIFFETIKLRLRVFLGILGIALFIAVIALSQSTGKVPLLTLDFSGIPKYSADLLDDFDQGGLKDFFTRIFLVERPSKPLQGLYAVTMILVSTFGFWLPALAAVLIGARKHLPLVVLIFPVIVLINYVVMATGLAYDTRGIGSPDEMMNRPLVWAYYVIAAWTGGTAYFLIFGDKLPATSTSKFSLGVAGVVALLAPLPFYERLQTFPAWKMGRYADFNATPECLVRAAEFIRDKSEVPEIIQDSANDPKFIFTALAERQSYVSAGPFGPKFAPVQDRATALVDFMELNNENDVLNFVSKRNISWFLLRPDNKVAWPSSVFTRVKFKCGGYKLFKFSHDHVELTEANRL</sequence>
<feature type="transmembrane region" description="Helical" evidence="1">
    <location>
        <begin position="503"/>
        <end position="521"/>
    </location>
</feature>
<keyword evidence="1" id="KW-0472">Membrane</keyword>
<dbReference type="AlphaFoldDB" id="A0A1I1DP61"/>
<feature type="transmembrane region" description="Helical" evidence="1">
    <location>
        <begin position="81"/>
        <end position="101"/>
    </location>
</feature>
<evidence type="ECO:0000313" key="3">
    <source>
        <dbReference type="Proteomes" id="UP000198639"/>
    </source>
</evidence>
<dbReference type="OrthoDB" id="9148921at2"/>